<dbReference type="RefSeq" id="WP_311924933.1">
    <property type="nucleotide sequence ID" value="NZ_JARPYR010000032.1"/>
</dbReference>
<organism evidence="1 2">
    <name type="scientific">Enterococcus dongliensis</name>
    <dbReference type="NCBI Taxonomy" id="2559925"/>
    <lineage>
        <taxon>Bacteria</taxon>
        <taxon>Bacillati</taxon>
        <taxon>Bacillota</taxon>
        <taxon>Bacilli</taxon>
        <taxon>Lactobacillales</taxon>
        <taxon>Enterococcaceae</taxon>
        <taxon>Enterococcus</taxon>
    </lineage>
</organism>
<protein>
    <submittedName>
        <fullName evidence="1">Uncharacterized protein</fullName>
    </submittedName>
</protein>
<keyword evidence="2" id="KW-1185">Reference proteome</keyword>
<gene>
    <name evidence="1" type="ORF">P7D39_12210</name>
</gene>
<evidence type="ECO:0000313" key="2">
    <source>
        <dbReference type="Proteomes" id="UP001256547"/>
    </source>
</evidence>
<evidence type="ECO:0000313" key="1">
    <source>
        <dbReference type="EMBL" id="MDT2597762.1"/>
    </source>
</evidence>
<proteinExistence type="predicted"/>
<name>A0ABU3ESC1_9ENTE</name>
<dbReference type="EMBL" id="JARPYR010000032">
    <property type="protein sequence ID" value="MDT2597762.1"/>
    <property type="molecule type" value="Genomic_DNA"/>
</dbReference>
<comment type="caution">
    <text evidence="1">The sequence shown here is derived from an EMBL/GenBank/DDBJ whole genome shotgun (WGS) entry which is preliminary data.</text>
</comment>
<accession>A0ABU3ESC1</accession>
<reference evidence="1 2" key="1">
    <citation type="submission" date="2023-03" db="EMBL/GenBank/DDBJ databases">
        <authorList>
            <person name="Shen W."/>
            <person name="Cai J."/>
        </authorList>
    </citation>
    <scope>NUCLEOTIDE SEQUENCE [LARGE SCALE GENOMIC DNA]</scope>
    <source>
        <strain evidence="1 2">P72-2</strain>
    </source>
</reference>
<dbReference type="Proteomes" id="UP001256547">
    <property type="component" value="Unassembled WGS sequence"/>
</dbReference>
<sequence length="60" mass="7081">MKHVTEEGYKNMIVLLEDSIKNIEGNEPELAKSRIYHAIGILQANKDTKPKKKVWNDEWW</sequence>